<dbReference type="InterPro" id="IPR027417">
    <property type="entry name" value="P-loop_NTPase"/>
</dbReference>
<evidence type="ECO:0000256" key="2">
    <source>
        <dbReference type="ARBA" id="ARBA00022723"/>
    </source>
</evidence>
<feature type="binding site" evidence="8">
    <location>
        <position position="263"/>
    </location>
    <ligand>
        <name>Mg(2+)</name>
        <dbReference type="ChEBI" id="CHEBI:18420"/>
    </ligand>
</feature>
<keyword evidence="1 6" id="KW-0963">Cytoplasm</keyword>
<comment type="function">
    <text evidence="6">GTPase that associates with the 50S ribosomal subunit and may have a role during protein synthesis or ribosome biogenesis.</text>
</comment>
<organism evidence="10 11">
    <name type="scientific">Chelatococcus composti</name>
    <dbReference type="NCBI Taxonomy" id="1743235"/>
    <lineage>
        <taxon>Bacteria</taxon>
        <taxon>Pseudomonadati</taxon>
        <taxon>Pseudomonadota</taxon>
        <taxon>Alphaproteobacteria</taxon>
        <taxon>Hyphomicrobiales</taxon>
        <taxon>Chelatococcaceae</taxon>
        <taxon>Chelatococcus</taxon>
    </lineage>
</organism>
<evidence type="ECO:0000259" key="9">
    <source>
        <dbReference type="PROSITE" id="PS51705"/>
    </source>
</evidence>
<gene>
    <name evidence="6" type="primary">hflX</name>
    <name evidence="10" type="ORF">HNQ73_000559</name>
</gene>
<dbReference type="InterPro" id="IPR030394">
    <property type="entry name" value="G_HFLX_dom"/>
</dbReference>
<dbReference type="HAMAP" id="MF_00900">
    <property type="entry name" value="GTPase_HflX"/>
    <property type="match status" value="1"/>
</dbReference>
<dbReference type="Pfam" id="PF16360">
    <property type="entry name" value="GTP-bdg_M"/>
    <property type="match status" value="1"/>
</dbReference>
<evidence type="ECO:0000256" key="1">
    <source>
        <dbReference type="ARBA" id="ARBA00022490"/>
    </source>
</evidence>
<evidence type="ECO:0000256" key="5">
    <source>
        <dbReference type="ARBA" id="ARBA00023134"/>
    </source>
</evidence>
<feature type="domain" description="Hflx-type G" evidence="9">
    <location>
        <begin position="230"/>
        <end position="404"/>
    </location>
</feature>
<comment type="similarity">
    <text evidence="6">Belongs to the TRAFAC class OBG-HflX-like GTPase superfamily. HflX GTPase family.</text>
</comment>
<dbReference type="InterPro" id="IPR016496">
    <property type="entry name" value="GTPase_HflX"/>
</dbReference>
<dbReference type="NCBIfam" id="TIGR03156">
    <property type="entry name" value="GTP_HflX"/>
    <property type="match status" value="1"/>
</dbReference>
<dbReference type="GO" id="GO:0046872">
    <property type="term" value="F:metal ion binding"/>
    <property type="evidence" value="ECO:0007669"/>
    <property type="project" value="UniProtKB-KW"/>
</dbReference>
<dbReference type="RefSeq" id="WP_183331996.1">
    <property type="nucleotide sequence ID" value="NZ_BMHX01000001.1"/>
</dbReference>
<dbReference type="GO" id="GO:0005525">
    <property type="term" value="F:GTP binding"/>
    <property type="evidence" value="ECO:0007669"/>
    <property type="project" value="UniProtKB-UniRule"/>
</dbReference>
<keyword evidence="2 8" id="KW-0479">Metal-binding</keyword>
<dbReference type="Gene3D" id="6.10.250.2860">
    <property type="match status" value="1"/>
</dbReference>
<dbReference type="CDD" id="cd01878">
    <property type="entry name" value="HflX"/>
    <property type="match status" value="1"/>
</dbReference>
<dbReference type="PANTHER" id="PTHR10229:SF0">
    <property type="entry name" value="GTP-BINDING PROTEIN 6-RELATED"/>
    <property type="match status" value="1"/>
</dbReference>
<dbReference type="GO" id="GO:0043022">
    <property type="term" value="F:ribosome binding"/>
    <property type="evidence" value="ECO:0007669"/>
    <property type="project" value="TreeGrafter"/>
</dbReference>
<dbReference type="PANTHER" id="PTHR10229">
    <property type="entry name" value="GTP-BINDING PROTEIN HFLX"/>
    <property type="match status" value="1"/>
</dbReference>
<dbReference type="GO" id="GO:0005737">
    <property type="term" value="C:cytoplasm"/>
    <property type="evidence" value="ECO:0007669"/>
    <property type="project" value="UniProtKB-SubCell"/>
</dbReference>
<protein>
    <recommendedName>
        <fullName evidence="6">GTPase HflX</fullName>
    </recommendedName>
    <alternativeName>
        <fullName evidence="6">GTP-binding protein HflX</fullName>
    </alternativeName>
</protein>
<dbReference type="PRINTS" id="PR00326">
    <property type="entry name" value="GTP1OBG"/>
</dbReference>
<feature type="binding site" evidence="7">
    <location>
        <begin position="283"/>
        <end position="286"/>
    </location>
    <ligand>
        <name>GTP</name>
        <dbReference type="ChEBI" id="CHEBI:37565"/>
    </ligand>
</feature>
<evidence type="ECO:0000256" key="7">
    <source>
        <dbReference type="PIRSR" id="PIRSR006809-1"/>
    </source>
</evidence>
<dbReference type="InterPro" id="IPR045498">
    <property type="entry name" value="HflX_C"/>
</dbReference>
<feature type="binding site" evidence="7">
    <location>
        <begin position="352"/>
        <end position="355"/>
    </location>
    <ligand>
        <name>GTP</name>
        <dbReference type="ChEBI" id="CHEBI:37565"/>
    </ligand>
</feature>
<dbReference type="Pfam" id="PF01926">
    <property type="entry name" value="MMR_HSR1"/>
    <property type="match status" value="1"/>
</dbReference>
<dbReference type="InterPro" id="IPR025121">
    <property type="entry name" value="GTPase_HflX_N"/>
</dbReference>
<evidence type="ECO:0000313" key="10">
    <source>
        <dbReference type="EMBL" id="MBB6166951.1"/>
    </source>
</evidence>
<evidence type="ECO:0000256" key="8">
    <source>
        <dbReference type="PIRSR" id="PIRSR006809-2"/>
    </source>
</evidence>
<name>A0A841K384_9HYPH</name>
<feature type="binding site" evidence="7">
    <location>
        <begin position="236"/>
        <end position="243"/>
    </location>
    <ligand>
        <name>GTP</name>
        <dbReference type="ChEBI" id="CHEBI:37565"/>
    </ligand>
</feature>
<feature type="binding site" evidence="8">
    <location>
        <position position="243"/>
    </location>
    <ligand>
        <name>Mg(2+)</name>
        <dbReference type="ChEBI" id="CHEBI:18420"/>
    </ligand>
</feature>
<dbReference type="AlphaFoldDB" id="A0A841K384"/>
<dbReference type="Pfam" id="PF13167">
    <property type="entry name" value="GTP-bdg_N"/>
    <property type="match status" value="1"/>
</dbReference>
<dbReference type="PROSITE" id="PS51705">
    <property type="entry name" value="G_HFLX"/>
    <property type="match status" value="1"/>
</dbReference>
<dbReference type="Proteomes" id="UP000588017">
    <property type="component" value="Unassembled WGS sequence"/>
</dbReference>
<dbReference type="GO" id="GO:0003924">
    <property type="term" value="F:GTPase activity"/>
    <property type="evidence" value="ECO:0007669"/>
    <property type="project" value="UniProtKB-UniRule"/>
</dbReference>
<comment type="subunit">
    <text evidence="6">Monomer. Associates with the 50S ribosomal subunit.</text>
</comment>
<dbReference type="SUPFAM" id="SSF52540">
    <property type="entry name" value="P-loop containing nucleoside triphosphate hydrolases"/>
    <property type="match status" value="1"/>
</dbReference>
<keyword evidence="5 6" id="KW-0342">GTP-binding</keyword>
<feature type="binding site" evidence="7">
    <location>
        <begin position="382"/>
        <end position="384"/>
    </location>
    <ligand>
        <name>GTP</name>
        <dbReference type="ChEBI" id="CHEBI:37565"/>
    </ligand>
</feature>
<dbReference type="Gene3D" id="3.40.50.300">
    <property type="entry name" value="P-loop containing nucleotide triphosphate hydrolases"/>
    <property type="match status" value="1"/>
</dbReference>
<dbReference type="InterPro" id="IPR042108">
    <property type="entry name" value="GTPase_HflX_N_sf"/>
</dbReference>
<comment type="cofactor">
    <cofactor evidence="8">
        <name>Mg(2+)</name>
        <dbReference type="ChEBI" id="CHEBI:18420"/>
    </cofactor>
</comment>
<keyword evidence="11" id="KW-1185">Reference proteome</keyword>
<evidence type="ECO:0000256" key="3">
    <source>
        <dbReference type="ARBA" id="ARBA00022741"/>
    </source>
</evidence>
<dbReference type="EMBL" id="JACHEH010000001">
    <property type="protein sequence ID" value="MBB6166951.1"/>
    <property type="molecule type" value="Genomic_DNA"/>
</dbReference>
<dbReference type="InterPro" id="IPR032305">
    <property type="entry name" value="GTP-bd_M"/>
</dbReference>
<sequence>MTEPRPRKRKGALAAHLAEPEKTVASGTATFVVGPYPARKARSRETGSTNLRDPEARLDEAAGLARAIDLDVVGAFIVTVDDVRPATYLGKGKVEELAGTIKASNIGLVVMDCALSPVQQRNLERAWGCKVIDRTGLILEIFGRRARTREGALQVELAHLAYQKSRLVRSWTHLERQRGGFGFLGGPGETQIEADRRIIQDRMTRIERELEQVKRTRSLHRAGRRRVPYPVVALVGYTNAGKSTLFNRLTTASVMAEDMLFATLDPTARAITLPHGEKAILSDTVGFISDLPTMLVAAFRATLEDVVEADVLLHVRDVSHEDTDAQAADVENILRELGIDEARQRNLIEVWNKADLLDEATRERLAALAARKSGSRQPVLVSAQTGYGIDTLLAEIEARIAAGRPIYRVELAPTEGATLNWLYEEAEILKREEGEDGHIALTVRLSPEKESRLTRRCPGARRAAAA</sequence>
<evidence type="ECO:0000256" key="4">
    <source>
        <dbReference type="ARBA" id="ARBA00022842"/>
    </source>
</evidence>
<dbReference type="FunFam" id="3.40.50.11060:FF:000001">
    <property type="entry name" value="GTPase HflX"/>
    <property type="match status" value="1"/>
</dbReference>
<dbReference type="FunFam" id="3.40.50.300:FF:000886">
    <property type="entry name" value="Putative GTP-binding protein 6"/>
    <property type="match status" value="1"/>
</dbReference>
<proteinExistence type="inferred from homology"/>
<dbReference type="PIRSF" id="PIRSF006809">
    <property type="entry name" value="GTP-binding_hflX_prd"/>
    <property type="match status" value="1"/>
</dbReference>
<dbReference type="InterPro" id="IPR006073">
    <property type="entry name" value="GTP-bd"/>
</dbReference>
<keyword evidence="4 8" id="KW-0460">Magnesium</keyword>
<evidence type="ECO:0000256" key="6">
    <source>
        <dbReference type="HAMAP-Rule" id="MF_00900"/>
    </source>
</evidence>
<reference evidence="10 11" key="1">
    <citation type="submission" date="2020-08" db="EMBL/GenBank/DDBJ databases">
        <title>Genomic Encyclopedia of Type Strains, Phase IV (KMG-IV): sequencing the most valuable type-strain genomes for metagenomic binning, comparative biology and taxonomic classification.</title>
        <authorList>
            <person name="Goeker M."/>
        </authorList>
    </citation>
    <scope>NUCLEOTIDE SEQUENCE [LARGE SCALE GENOMIC DNA]</scope>
    <source>
        <strain evidence="10 11">DSM 101465</strain>
    </source>
</reference>
<accession>A0A841K384</accession>
<feature type="binding site" evidence="7">
    <location>
        <begin position="261"/>
        <end position="265"/>
    </location>
    <ligand>
        <name>GTP</name>
        <dbReference type="ChEBI" id="CHEBI:37565"/>
    </ligand>
</feature>
<evidence type="ECO:0000313" key="11">
    <source>
        <dbReference type="Proteomes" id="UP000588017"/>
    </source>
</evidence>
<comment type="subcellular location">
    <subcellularLocation>
        <location evidence="6">Cytoplasm</location>
    </subcellularLocation>
    <text evidence="6">May associate with membranes.</text>
</comment>
<keyword evidence="3 6" id="KW-0547">Nucleotide-binding</keyword>
<dbReference type="Gene3D" id="3.40.50.11060">
    <property type="entry name" value="GTPase HflX, N-terminal domain"/>
    <property type="match status" value="1"/>
</dbReference>
<comment type="caution">
    <text evidence="10">The sequence shown here is derived from an EMBL/GenBank/DDBJ whole genome shotgun (WGS) entry which is preliminary data.</text>
</comment>
<dbReference type="Pfam" id="PF19275">
    <property type="entry name" value="HflX_C"/>
    <property type="match status" value="1"/>
</dbReference>